<gene>
    <name evidence="2" type="ORF">OLC1_LOCUS7501</name>
</gene>
<organism evidence="2 3">
    <name type="scientific">Oldenlandia corymbosa var. corymbosa</name>
    <dbReference type="NCBI Taxonomy" id="529605"/>
    <lineage>
        <taxon>Eukaryota</taxon>
        <taxon>Viridiplantae</taxon>
        <taxon>Streptophyta</taxon>
        <taxon>Embryophyta</taxon>
        <taxon>Tracheophyta</taxon>
        <taxon>Spermatophyta</taxon>
        <taxon>Magnoliopsida</taxon>
        <taxon>eudicotyledons</taxon>
        <taxon>Gunneridae</taxon>
        <taxon>Pentapetalae</taxon>
        <taxon>asterids</taxon>
        <taxon>lamiids</taxon>
        <taxon>Gentianales</taxon>
        <taxon>Rubiaceae</taxon>
        <taxon>Rubioideae</taxon>
        <taxon>Spermacoceae</taxon>
        <taxon>Hedyotis-Oldenlandia complex</taxon>
        <taxon>Oldenlandia</taxon>
    </lineage>
</organism>
<reference evidence="2" key="1">
    <citation type="submission" date="2023-03" db="EMBL/GenBank/DDBJ databases">
        <authorList>
            <person name="Julca I."/>
        </authorList>
    </citation>
    <scope>NUCLEOTIDE SEQUENCE</scope>
</reference>
<keyword evidence="3" id="KW-1185">Reference proteome</keyword>
<name>A0AAV1CN47_OLDCO</name>
<dbReference type="AlphaFoldDB" id="A0AAV1CN47"/>
<dbReference type="EMBL" id="OX459119">
    <property type="protein sequence ID" value="CAI9096847.1"/>
    <property type="molecule type" value="Genomic_DNA"/>
</dbReference>
<evidence type="ECO:0000256" key="1">
    <source>
        <dbReference type="SAM" id="MobiDB-lite"/>
    </source>
</evidence>
<protein>
    <submittedName>
        <fullName evidence="2">OLC1v1033076C1</fullName>
    </submittedName>
</protein>
<proteinExistence type="predicted"/>
<dbReference type="Proteomes" id="UP001161247">
    <property type="component" value="Chromosome 2"/>
</dbReference>
<evidence type="ECO:0000313" key="2">
    <source>
        <dbReference type="EMBL" id="CAI9096847.1"/>
    </source>
</evidence>
<evidence type="ECO:0000313" key="3">
    <source>
        <dbReference type="Proteomes" id="UP001161247"/>
    </source>
</evidence>
<accession>A0AAV1CN47</accession>
<sequence>MKIEKGITEAAMEAITGRAEPSSSSTTGEREEPDEFPVPVFSPPSSPRSDLKGLGYEYDYPNVEDGVTALGFIYRSGVMVAVDHYSTSDPFPENVHVLTKNFLLVTISGGSNFPTDKMIRDLKCLCQDGEGRPCASQVSEWVSDFVNKESAALPDC</sequence>
<feature type="region of interest" description="Disordered" evidence="1">
    <location>
        <begin position="1"/>
        <end position="48"/>
    </location>
</feature>